<dbReference type="Pfam" id="PF12974">
    <property type="entry name" value="Phosphonate-bd"/>
    <property type="match status" value="1"/>
</dbReference>
<dbReference type="KEGG" id="fla:SY85_24820"/>
<evidence type="ECO:0000313" key="2">
    <source>
        <dbReference type="EMBL" id="ANE53206.1"/>
    </source>
</evidence>
<gene>
    <name evidence="2" type="ORF">SY85_24820</name>
</gene>
<dbReference type="PROSITE" id="PS51257">
    <property type="entry name" value="PROKAR_LIPOPROTEIN"/>
    <property type="match status" value="1"/>
</dbReference>
<proteinExistence type="predicted"/>
<sequence length="304" mass="34479">MDLKSKIYSLNPVIILGAIAYFFFSSCNGLASNNADYAPSYSTKHLSKKILFFGVVNPAYYEKLDPLIKYLNKHLTDVQVQTVAGSNFDAYLEKLDKRYYDFTLINGMKALECEKNGYAIVGKEDNDENYRGVILVNRDSMVNHFADLKGKTIASPGKQALAGSMMPLYFLHTNGINVNKDIRISYHSSFESAILSVYLGKSTAAMSWLANWKEFVSKRPEIESKVVIKWQTFPLMNVALLFRNDMDAKIAAEIKKLIFNLQNSKEGMEVLKEINATKFVPANTRNYQTLNEFVKKYHAAIHLD</sequence>
<protein>
    <recommendedName>
        <fullName evidence="4">Phosphonate ABC transporter substrate-binding protein</fullName>
    </recommendedName>
</protein>
<keyword evidence="1" id="KW-0472">Membrane</keyword>
<dbReference type="PANTHER" id="PTHR35841:SF1">
    <property type="entry name" value="PHOSPHONATES-BINDING PERIPLASMIC PROTEIN"/>
    <property type="match status" value="1"/>
</dbReference>
<organism evidence="2 3">
    <name type="scientific">Flavisolibacter tropicus</name>
    <dbReference type="NCBI Taxonomy" id="1492898"/>
    <lineage>
        <taxon>Bacteria</taxon>
        <taxon>Pseudomonadati</taxon>
        <taxon>Bacteroidota</taxon>
        <taxon>Chitinophagia</taxon>
        <taxon>Chitinophagales</taxon>
        <taxon>Chitinophagaceae</taxon>
        <taxon>Flavisolibacter</taxon>
    </lineage>
</organism>
<dbReference type="PANTHER" id="PTHR35841">
    <property type="entry name" value="PHOSPHONATES-BINDING PERIPLASMIC PROTEIN"/>
    <property type="match status" value="1"/>
</dbReference>
<dbReference type="Gene3D" id="3.40.190.10">
    <property type="entry name" value="Periplasmic binding protein-like II"/>
    <property type="match status" value="2"/>
</dbReference>
<feature type="transmembrane region" description="Helical" evidence="1">
    <location>
        <begin position="7"/>
        <end position="24"/>
    </location>
</feature>
<keyword evidence="1" id="KW-1133">Transmembrane helix</keyword>
<reference evidence="2 3" key="2">
    <citation type="journal article" date="2016" name="Int. J. Syst. Evol. Microbiol.">
        <title>Flavisolibacter tropicus sp. nov., isolated from tropical soil.</title>
        <authorList>
            <person name="Lee J.J."/>
            <person name="Kang M.S."/>
            <person name="Kim G.S."/>
            <person name="Lee C.S."/>
            <person name="Lim S."/>
            <person name="Lee J."/>
            <person name="Roh S.H."/>
            <person name="Kang H."/>
            <person name="Ha J.M."/>
            <person name="Bae S."/>
            <person name="Jung H.Y."/>
            <person name="Kim M.K."/>
        </authorList>
    </citation>
    <scope>NUCLEOTIDE SEQUENCE [LARGE SCALE GENOMIC DNA]</scope>
    <source>
        <strain evidence="2 3">LCS9</strain>
    </source>
</reference>
<accession>A0A172U1S8</accession>
<dbReference type="STRING" id="1492898.SY85_24820"/>
<dbReference type="SUPFAM" id="SSF53850">
    <property type="entry name" value="Periplasmic binding protein-like II"/>
    <property type="match status" value="1"/>
</dbReference>
<dbReference type="RefSeq" id="WP_066409100.1">
    <property type="nucleotide sequence ID" value="NZ_CP011390.1"/>
</dbReference>
<dbReference type="EMBL" id="CP011390">
    <property type="protein sequence ID" value="ANE53206.1"/>
    <property type="molecule type" value="Genomic_DNA"/>
</dbReference>
<evidence type="ECO:0000256" key="1">
    <source>
        <dbReference type="SAM" id="Phobius"/>
    </source>
</evidence>
<keyword evidence="3" id="KW-1185">Reference proteome</keyword>
<keyword evidence="1" id="KW-0812">Transmembrane</keyword>
<dbReference type="Proteomes" id="UP000077177">
    <property type="component" value="Chromosome"/>
</dbReference>
<evidence type="ECO:0000313" key="3">
    <source>
        <dbReference type="Proteomes" id="UP000077177"/>
    </source>
</evidence>
<name>A0A172U1S8_9BACT</name>
<dbReference type="OrthoDB" id="8689594at2"/>
<reference evidence="3" key="1">
    <citation type="submission" date="2015-01" db="EMBL/GenBank/DDBJ databases">
        <title>Flavisolibacter sp./LCS9/ whole genome sequencing.</title>
        <authorList>
            <person name="Kim M.K."/>
            <person name="Srinivasan S."/>
            <person name="Lee J.-J."/>
        </authorList>
    </citation>
    <scope>NUCLEOTIDE SEQUENCE [LARGE SCALE GENOMIC DNA]</scope>
    <source>
        <strain evidence="3">LCS9</strain>
    </source>
</reference>
<dbReference type="AlphaFoldDB" id="A0A172U1S8"/>
<evidence type="ECO:0008006" key="4">
    <source>
        <dbReference type="Google" id="ProtNLM"/>
    </source>
</evidence>